<gene>
    <name evidence="5" type="ORF">ACFQ3F_13940</name>
</gene>
<feature type="domain" description="Peptidase M20 dimerisation" evidence="4">
    <location>
        <begin position="192"/>
        <end position="339"/>
    </location>
</feature>
<sequence>MSSIPERIDRALPVVLGHLEELVRIPSVSSLPEHADDVARSARASADLLTELGLSARVVYAGGLPSVIAHRPAPPGAPTVLLYAHHDVQPAGEVTDWASDPFEPSAREGRLYGRGAADDKAGLAVHLAALLAHGDDLPVGVTVLVDGEEEIGSPSLPDLLDRYRDDLAADVIVVADSVNWAVGTPSLTVVLRGLVDAVVEVRTLEHPLHSGAWGGPLPDALTTLVATLATLHDADGSVAVAGLARGRGSEVEYDEARFRKDAGLLDGVRLTGTGSITDRLWLQPCITVTAIDSQRVDGAANMLSASARAKLSMRIAPGDDPDRALAALTEHLHAHAPHGAHVSVTPGPLAHPVRLDPPPAVRDAALDALRTAWDGVEPVEIGVGGTLPLIKLFTDAFPDAAVLVTGVEDPDTRAHGPNESLHLGDFRNACVAEALLLERLGRSGDQG</sequence>
<dbReference type="Pfam" id="PF01546">
    <property type="entry name" value="Peptidase_M20"/>
    <property type="match status" value="1"/>
</dbReference>
<dbReference type="SUPFAM" id="SSF53187">
    <property type="entry name" value="Zn-dependent exopeptidases"/>
    <property type="match status" value="1"/>
</dbReference>
<dbReference type="PANTHER" id="PTHR43270">
    <property type="entry name" value="BETA-ALA-HIS DIPEPTIDASE"/>
    <property type="match status" value="1"/>
</dbReference>
<comment type="caution">
    <text evidence="5">The sequence shown here is derived from an EMBL/GenBank/DDBJ whole genome shotgun (WGS) entry which is preliminary data.</text>
</comment>
<dbReference type="Proteomes" id="UP001597229">
    <property type="component" value="Unassembled WGS sequence"/>
</dbReference>
<accession>A0ABW3W0Q2</accession>
<reference evidence="6" key="1">
    <citation type="journal article" date="2019" name="Int. J. Syst. Evol. Microbiol.">
        <title>The Global Catalogue of Microorganisms (GCM) 10K type strain sequencing project: providing services to taxonomists for standard genome sequencing and annotation.</title>
        <authorList>
            <consortium name="The Broad Institute Genomics Platform"/>
            <consortium name="The Broad Institute Genome Sequencing Center for Infectious Disease"/>
            <person name="Wu L."/>
            <person name="Ma J."/>
        </authorList>
    </citation>
    <scope>NUCLEOTIDE SEQUENCE [LARGE SCALE GENOMIC DNA]</scope>
    <source>
        <strain evidence="6">CCUG 52478</strain>
    </source>
</reference>
<keyword evidence="6" id="KW-1185">Reference proteome</keyword>
<evidence type="ECO:0000313" key="5">
    <source>
        <dbReference type="EMBL" id="MFD1248896.1"/>
    </source>
</evidence>
<evidence type="ECO:0000256" key="2">
    <source>
        <dbReference type="ARBA" id="ARBA00022723"/>
    </source>
</evidence>
<protein>
    <submittedName>
        <fullName evidence="5">Dipeptidase</fullName>
    </submittedName>
</protein>
<dbReference type="NCBIfam" id="NF005914">
    <property type="entry name" value="PRK07907.1"/>
    <property type="match status" value="1"/>
</dbReference>
<evidence type="ECO:0000313" key="6">
    <source>
        <dbReference type="Proteomes" id="UP001597229"/>
    </source>
</evidence>
<evidence type="ECO:0000259" key="4">
    <source>
        <dbReference type="Pfam" id="PF07687"/>
    </source>
</evidence>
<keyword evidence="1" id="KW-0645">Protease</keyword>
<evidence type="ECO:0000256" key="1">
    <source>
        <dbReference type="ARBA" id="ARBA00022670"/>
    </source>
</evidence>
<dbReference type="Pfam" id="PF07687">
    <property type="entry name" value="M20_dimer"/>
    <property type="match status" value="1"/>
</dbReference>
<dbReference type="RefSeq" id="WP_367917242.1">
    <property type="nucleotide sequence ID" value="NZ_BAABAC010000003.1"/>
</dbReference>
<dbReference type="InterPro" id="IPR011650">
    <property type="entry name" value="Peptidase_M20_dimer"/>
</dbReference>
<dbReference type="Gene3D" id="3.40.630.10">
    <property type="entry name" value="Zn peptidases"/>
    <property type="match status" value="1"/>
</dbReference>
<keyword evidence="2" id="KW-0479">Metal-binding</keyword>
<keyword evidence="3" id="KW-0378">Hydrolase</keyword>
<dbReference type="Gene3D" id="3.30.70.360">
    <property type="match status" value="1"/>
</dbReference>
<organism evidence="5 6">
    <name type="scientific">Nocardioides ginsengisoli</name>
    <dbReference type="NCBI Taxonomy" id="363868"/>
    <lineage>
        <taxon>Bacteria</taxon>
        <taxon>Bacillati</taxon>
        <taxon>Actinomycetota</taxon>
        <taxon>Actinomycetes</taxon>
        <taxon>Propionibacteriales</taxon>
        <taxon>Nocardioidaceae</taxon>
        <taxon>Nocardioides</taxon>
    </lineage>
</organism>
<dbReference type="PANTHER" id="PTHR43270:SF12">
    <property type="entry name" value="SUCCINYL-DIAMINOPIMELATE DESUCCINYLASE"/>
    <property type="match status" value="1"/>
</dbReference>
<dbReference type="EMBL" id="JBHTLX010000020">
    <property type="protein sequence ID" value="MFD1248896.1"/>
    <property type="molecule type" value="Genomic_DNA"/>
</dbReference>
<dbReference type="InterPro" id="IPR051458">
    <property type="entry name" value="Cyt/Met_Dipeptidase"/>
</dbReference>
<dbReference type="InterPro" id="IPR002933">
    <property type="entry name" value="Peptidase_M20"/>
</dbReference>
<name>A0ABW3W0Q2_9ACTN</name>
<evidence type="ECO:0000256" key="3">
    <source>
        <dbReference type="ARBA" id="ARBA00022801"/>
    </source>
</evidence>
<proteinExistence type="predicted"/>